<dbReference type="PROSITE" id="PS50088">
    <property type="entry name" value="ANK_REPEAT"/>
    <property type="match status" value="1"/>
</dbReference>
<keyword evidence="1" id="KW-0040">ANK repeat</keyword>
<dbReference type="Pfam" id="PF00023">
    <property type="entry name" value="Ank"/>
    <property type="match status" value="1"/>
</dbReference>
<reference evidence="4" key="1">
    <citation type="submission" date="2016-10" db="EMBL/GenBank/DDBJ databases">
        <authorList>
            <person name="Varghese N."/>
            <person name="Submissions S."/>
        </authorList>
    </citation>
    <scope>NUCLEOTIDE SEQUENCE [LARGE SCALE GENOMIC DNA]</scope>
    <source>
        <strain evidence="4">DSM 44993</strain>
    </source>
</reference>
<keyword evidence="4" id="KW-1185">Reference proteome</keyword>
<feature type="repeat" description="ANK" evidence="1">
    <location>
        <begin position="81"/>
        <end position="107"/>
    </location>
</feature>
<dbReference type="SUPFAM" id="SSF48403">
    <property type="entry name" value="Ankyrin repeat"/>
    <property type="match status" value="1"/>
</dbReference>
<evidence type="ECO:0000313" key="4">
    <source>
        <dbReference type="Proteomes" id="UP000198582"/>
    </source>
</evidence>
<evidence type="ECO:0000256" key="1">
    <source>
        <dbReference type="PROSITE-ProRule" id="PRU00023"/>
    </source>
</evidence>
<dbReference type="EMBL" id="FOEF01000008">
    <property type="protein sequence ID" value="SEP42285.1"/>
    <property type="molecule type" value="Genomic_DNA"/>
</dbReference>
<dbReference type="PROSITE" id="PS50297">
    <property type="entry name" value="ANK_REP_REGION"/>
    <property type="match status" value="1"/>
</dbReference>
<dbReference type="AlphaFoldDB" id="A0A1H8XQX1"/>
<dbReference type="Proteomes" id="UP000198582">
    <property type="component" value="Unassembled WGS sequence"/>
</dbReference>
<dbReference type="STRING" id="394193.SAMN04489732_108305"/>
<proteinExistence type="predicted"/>
<protein>
    <submittedName>
        <fullName evidence="3">Uncharacterized protein</fullName>
    </submittedName>
</protein>
<dbReference type="Gene3D" id="1.25.40.20">
    <property type="entry name" value="Ankyrin repeat-containing domain"/>
    <property type="match status" value="1"/>
</dbReference>
<dbReference type="InterPro" id="IPR002110">
    <property type="entry name" value="Ankyrin_rpt"/>
</dbReference>
<feature type="region of interest" description="Disordered" evidence="2">
    <location>
        <begin position="1"/>
        <end position="22"/>
    </location>
</feature>
<accession>A0A1H8XQX1</accession>
<sequence>MFPVTPPATGQPGYGRFVDPADPVEQTEWDGVTSRDGHDPRDLAVRDQLADAASAADWTTVLTTLETAPHLVNASRLGSRRGCSPLHQAAWHGAPRDVVHELLDRGAWRTLRTGLYGQRAADVAAERGHEETAGLLAPSPRREVPDDVLDGLSAQLHLLIRGRSAELVVRHRLRLPQLGPLTELTRPRLWFPIPGQYGGFSIELTGRELSVTSWNRVVGGWAQQHRVTVDSIHLVEAGMDL</sequence>
<organism evidence="3 4">
    <name type="scientific">Amycolatopsis saalfeldensis</name>
    <dbReference type="NCBI Taxonomy" id="394193"/>
    <lineage>
        <taxon>Bacteria</taxon>
        <taxon>Bacillati</taxon>
        <taxon>Actinomycetota</taxon>
        <taxon>Actinomycetes</taxon>
        <taxon>Pseudonocardiales</taxon>
        <taxon>Pseudonocardiaceae</taxon>
        <taxon>Amycolatopsis</taxon>
    </lineage>
</organism>
<evidence type="ECO:0000313" key="3">
    <source>
        <dbReference type="EMBL" id="SEP42285.1"/>
    </source>
</evidence>
<evidence type="ECO:0000256" key="2">
    <source>
        <dbReference type="SAM" id="MobiDB-lite"/>
    </source>
</evidence>
<dbReference type="InterPro" id="IPR036770">
    <property type="entry name" value="Ankyrin_rpt-contain_sf"/>
</dbReference>
<name>A0A1H8XQX1_9PSEU</name>
<gene>
    <name evidence="3" type="ORF">SAMN04489732_108305</name>
</gene>